<dbReference type="AlphaFoldDB" id="A0A3E2GWL5"/>
<evidence type="ECO:0000313" key="1">
    <source>
        <dbReference type="EMBL" id="RFU25488.1"/>
    </source>
</evidence>
<dbReference type="PANTHER" id="PTHR24148">
    <property type="entry name" value="ANKYRIN REPEAT DOMAIN-CONTAINING PROTEIN 39 HOMOLOG-RELATED"/>
    <property type="match status" value="1"/>
</dbReference>
<accession>A0A3E2GWL5</accession>
<gene>
    <name evidence="1" type="ORF">B7463_g10850</name>
</gene>
<reference evidence="1 2" key="1">
    <citation type="submission" date="2018-05" db="EMBL/GenBank/DDBJ databases">
        <title>Draft genome sequence of Scytalidium lignicola DSM 105466, a ubiquitous saprotrophic fungus.</title>
        <authorList>
            <person name="Buettner E."/>
            <person name="Gebauer A.M."/>
            <person name="Hofrichter M."/>
            <person name="Liers C."/>
            <person name="Kellner H."/>
        </authorList>
    </citation>
    <scope>NUCLEOTIDE SEQUENCE [LARGE SCALE GENOMIC DNA]</scope>
    <source>
        <strain evidence="1 2">DSM 105466</strain>
    </source>
</reference>
<feature type="non-terminal residue" evidence="1">
    <location>
        <position position="282"/>
    </location>
</feature>
<comment type="caution">
    <text evidence="1">The sequence shown here is derived from an EMBL/GenBank/DDBJ whole genome shotgun (WGS) entry which is preliminary data.</text>
</comment>
<dbReference type="EMBL" id="NCSJ02000329">
    <property type="protein sequence ID" value="RFU25488.1"/>
    <property type="molecule type" value="Genomic_DNA"/>
</dbReference>
<dbReference type="OrthoDB" id="2157530at2759"/>
<keyword evidence="2" id="KW-1185">Reference proteome</keyword>
<dbReference type="Pfam" id="PF26639">
    <property type="entry name" value="Het-6_barrel"/>
    <property type="match status" value="1"/>
</dbReference>
<name>A0A3E2GWL5_SCYLI</name>
<proteinExistence type="predicted"/>
<sequence length="282" mass="31607">MVANTLNFSKLIVDYNRSVEDVYSSLVHYMLFSTKSLNILSPCHRRSSHITRTWVADWTTISFYEKGFLQSGGLLTSSISGRQSLESFHASKGEVAVATFSPDLSALYVKGFRVASVAGSMTDLKGPWPGLHVVLSNKIVLIELLNNWVKNGFYKTLEVARKALWAVTVGGMREGDELGFSKWRAWLDNDEPNLDLWTIALAVQISRTLFYTSDGKPGKGWSSVRQRDLVCIILGCDVPLVLRQTGDYYKLIGDCYVDGIMQGEAMKYLEEGKLNLETFEIH</sequence>
<feature type="non-terminal residue" evidence="1">
    <location>
        <position position="1"/>
    </location>
</feature>
<dbReference type="PANTHER" id="PTHR24148:SF64">
    <property type="entry name" value="HETEROKARYON INCOMPATIBILITY DOMAIN-CONTAINING PROTEIN"/>
    <property type="match status" value="1"/>
</dbReference>
<dbReference type="Proteomes" id="UP000258309">
    <property type="component" value="Unassembled WGS sequence"/>
</dbReference>
<protein>
    <submittedName>
        <fullName evidence="1">Uncharacterized protein</fullName>
    </submittedName>
</protein>
<dbReference type="InterPro" id="IPR052895">
    <property type="entry name" value="HetReg/Transcr_Mod"/>
</dbReference>
<organism evidence="1 2">
    <name type="scientific">Scytalidium lignicola</name>
    <name type="common">Hyphomycete</name>
    <dbReference type="NCBI Taxonomy" id="5539"/>
    <lineage>
        <taxon>Eukaryota</taxon>
        <taxon>Fungi</taxon>
        <taxon>Dikarya</taxon>
        <taxon>Ascomycota</taxon>
        <taxon>Pezizomycotina</taxon>
        <taxon>Leotiomycetes</taxon>
        <taxon>Leotiomycetes incertae sedis</taxon>
        <taxon>Scytalidium</taxon>
    </lineage>
</organism>
<evidence type="ECO:0000313" key="2">
    <source>
        <dbReference type="Proteomes" id="UP000258309"/>
    </source>
</evidence>